<name>A0A1G2IIU5_9BACT</name>
<dbReference type="STRING" id="1802214.A2908_03370"/>
<dbReference type="EMBL" id="MHPA01000001">
    <property type="protein sequence ID" value="OGZ74098.1"/>
    <property type="molecule type" value="Genomic_DNA"/>
</dbReference>
<comment type="caution">
    <text evidence="2">The sequence shown here is derived from an EMBL/GenBank/DDBJ whole genome shotgun (WGS) entry which is preliminary data.</text>
</comment>
<sequence length="248" mass="28273">MKFQEFIKKLQHLSETKKIIIIFAVVAMVAPILGYFWFSSASYHISKIGEPVNSVNLPSIDLPNLDNILPDTDQAQTADSSAKDISTADWKTYTNAQYGFEIKYPPYLEPAETGIPDASIKFINKDQNVNINWVFFGLTPNTDNSLFDEQVQRVQEGEKSGYEKGGIVRILNNFYVEDKKAITYETIGWPSHIPSVDTIIEYKNGVITLQIYGQNEINIDNLNRKDFSEYSDLENINNQMLSTFKFTQ</sequence>
<organism evidence="2 3">
    <name type="scientific">Candidatus Staskawiczbacteria bacterium RIFCSPLOWO2_01_FULL_38_12b</name>
    <dbReference type="NCBI Taxonomy" id="1802214"/>
    <lineage>
        <taxon>Bacteria</taxon>
        <taxon>Candidatus Staskawicziibacteriota</taxon>
    </lineage>
</organism>
<evidence type="ECO:0000256" key="1">
    <source>
        <dbReference type="SAM" id="Phobius"/>
    </source>
</evidence>
<keyword evidence="1" id="KW-1133">Transmembrane helix</keyword>
<keyword evidence="1" id="KW-0812">Transmembrane</keyword>
<dbReference type="AlphaFoldDB" id="A0A1G2IIU5"/>
<reference evidence="2 3" key="1">
    <citation type="journal article" date="2016" name="Nat. Commun.">
        <title>Thousands of microbial genomes shed light on interconnected biogeochemical processes in an aquifer system.</title>
        <authorList>
            <person name="Anantharaman K."/>
            <person name="Brown C.T."/>
            <person name="Hug L.A."/>
            <person name="Sharon I."/>
            <person name="Castelle C.J."/>
            <person name="Probst A.J."/>
            <person name="Thomas B.C."/>
            <person name="Singh A."/>
            <person name="Wilkins M.J."/>
            <person name="Karaoz U."/>
            <person name="Brodie E.L."/>
            <person name="Williams K.H."/>
            <person name="Hubbard S.S."/>
            <person name="Banfield J.F."/>
        </authorList>
    </citation>
    <scope>NUCLEOTIDE SEQUENCE [LARGE SCALE GENOMIC DNA]</scope>
</reference>
<feature type="transmembrane region" description="Helical" evidence="1">
    <location>
        <begin position="20"/>
        <end position="38"/>
    </location>
</feature>
<protein>
    <recommendedName>
        <fullName evidence="4">PsbP C-terminal domain-containing protein</fullName>
    </recommendedName>
</protein>
<evidence type="ECO:0000313" key="3">
    <source>
        <dbReference type="Proteomes" id="UP000176774"/>
    </source>
</evidence>
<evidence type="ECO:0000313" key="2">
    <source>
        <dbReference type="EMBL" id="OGZ74098.1"/>
    </source>
</evidence>
<dbReference type="Proteomes" id="UP000176774">
    <property type="component" value="Unassembled WGS sequence"/>
</dbReference>
<proteinExistence type="predicted"/>
<keyword evidence="1" id="KW-0472">Membrane</keyword>
<gene>
    <name evidence="2" type="ORF">A2908_03370</name>
</gene>
<evidence type="ECO:0008006" key="4">
    <source>
        <dbReference type="Google" id="ProtNLM"/>
    </source>
</evidence>
<accession>A0A1G2IIU5</accession>